<evidence type="ECO:0000313" key="1">
    <source>
        <dbReference type="EMBL" id="RRJ54834.1"/>
    </source>
</evidence>
<gene>
    <name evidence="1" type="ORF">EHV15_35260</name>
</gene>
<comment type="caution">
    <text evidence="1">The sequence shown here is derived from an EMBL/GenBank/DDBJ whole genome shotgun (WGS) entry which is preliminary data.</text>
</comment>
<dbReference type="AlphaFoldDB" id="A0A3P3TBD2"/>
<protein>
    <submittedName>
        <fullName evidence="1">Uncharacterized protein</fullName>
    </submittedName>
</protein>
<organism evidence="1 2">
    <name type="scientific">Paenibacillus oralis</name>
    <dbReference type="NCBI Taxonomy" id="2490856"/>
    <lineage>
        <taxon>Bacteria</taxon>
        <taxon>Bacillati</taxon>
        <taxon>Bacillota</taxon>
        <taxon>Bacilli</taxon>
        <taxon>Bacillales</taxon>
        <taxon>Paenibacillaceae</taxon>
        <taxon>Paenibacillus</taxon>
    </lineage>
</organism>
<reference evidence="1 2" key="1">
    <citation type="submission" date="2018-11" db="EMBL/GenBank/DDBJ databases">
        <title>Genome sequencing of Paenibacillus sp. KCOM 3021 (= ChDC PVNT-B20).</title>
        <authorList>
            <person name="Kook J.-K."/>
            <person name="Park S.-N."/>
            <person name="Lim Y.K."/>
        </authorList>
    </citation>
    <scope>NUCLEOTIDE SEQUENCE [LARGE SCALE GENOMIC DNA]</scope>
    <source>
        <strain evidence="1 2">KCOM 3021</strain>
    </source>
</reference>
<keyword evidence="2" id="KW-1185">Reference proteome</keyword>
<dbReference type="EMBL" id="RRCN01000002">
    <property type="protein sequence ID" value="RRJ54834.1"/>
    <property type="molecule type" value="Genomic_DNA"/>
</dbReference>
<dbReference type="Proteomes" id="UP000267017">
    <property type="component" value="Unassembled WGS sequence"/>
</dbReference>
<accession>A0A3P3TBD2</accession>
<proteinExistence type="predicted"/>
<name>A0A3P3TBD2_9BACL</name>
<dbReference type="RefSeq" id="WP_128635918.1">
    <property type="nucleotide sequence ID" value="NZ_RRCN01000002.1"/>
</dbReference>
<evidence type="ECO:0000313" key="2">
    <source>
        <dbReference type="Proteomes" id="UP000267017"/>
    </source>
</evidence>
<sequence length="170" mass="20247">MMVNQFYEEHKRERRYLNRNPYNCKFVKESPNGARLYTMGFWIFKVSVIVARENGLWHLSLSGNRRKPSPRQVFIALSELIPLEVKMEVRNGVGLDPYCIHLFQVEGTYIEAIKWMENRGYELNLHEGYGWYKGPVCIAFAYLEENKNWTLKDFIDFVIRQENKHFEGSN</sequence>